<feature type="compositionally biased region" description="Low complexity" evidence="1">
    <location>
        <begin position="176"/>
        <end position="204"/>
    </location>
</feature>
<protein>
    <recommendedName>
        <fullName evidence="5">SCP domain-containing protein</fullName>
    </recommendedName>
</protein>
<sequence length="435" mass="47783">MKQKFKTLIIITVSILALNILIPIATFAATWNGVAGVSDAVVNSITQYENEAASYNSQISALTTSINQNQATIDYWTANLQKAQAATASGNKQDVWYGREAECQETINNNRNPMHQRIAERNQLYALQNQALANAANARAQADTEAVAITAQQNANNNAGDTDNGNNSSTGGGTSNTGTVPSETTPSETTPSESTKPSESTGESKTPEKDKNKDKDKTEESKPKPDKPKDESEAGEIVIDNKDEIKNELNDFDHSKSVEELVKENKNGTYTVTEEAMRKAILDKINMYRIANGLREVAVSDSLVDYAASKAEDHKNGLGHWDTEKSKQEEANIFELFPNILYVTNDLATFQSDFNTREVKSMEAALKLADKLAEGIVGEYGGFLSDGHKFDILDPNAWLANLILTSKQEAYTDVWTGQTKYTTVWYLAYVYAATE</sequence>
<reference evidence="4" key="1">
    <citation type="journal article" date="2019" name="Int. J. Syst. Evol. Microbiol.">
        <title>The Global Catalogue of Microorganisms (GCM) 10K type strain sequencing project: providing services to taxonomists for standard genome sequencing and annotation.</title>
        <authorList>
            <consortium name="The Broad Institute Genomics Platform"/>
            <consortium name="The Broad Institute Genome Sequencing Center for Infectious Disease"/>
            <person name="Wu L."/>
            <person name="Ma J."/>
        </authorList>
    </citation>
    <scope>NUCLEOTIDE SEQUENCE [LARGE SCALE GENOMIC DNA]</scope>
    <source>
        <strain evidence="4">CGMCC 1.15942</strain>
    </source>
</reference>
<feature type="region of interest" description="Disordered" evidence="1">
    <location>
        <begin position="155"/>
        <end position="242"/>
    </location>
</feature>
<accession>A0ABQ1P7L4</accession>
<gene>
    <name evidence="3" type="ORF">GCM10011573_22900</name>
</gene>
<feature type="compositionally biased region" description="Low complexity" evidence="1">
    <location>
        <begin position="155"/>
        <end position="169"/>
    </location>
</feature>
<dbReference type="EMBL" id="BMKI01000004">
    <property type="protein sequence ID" value="GGC92716.1"/>
    <property type="molecule type" value="Genomic_DNA"/>
</dbReference>
<feature type="chain" id="PRO_5046417971" description="SCP domain-containing protein" evidence="2">
    <location>
        <begin position="29"/>
        <end position="435"/>
    </location>
</feature>
<evidence type="ECO:0000313" key="4">
    <source>
        <dbReference type="Proteomes" id="UP000630615"/>
    </source>
</evidence>
<feature type="signal peptide" evidence="2">
    <location>
        <begin position="1"/>
        <end position="28"/>
    </location>
</feature>
<keyword evidence="4" id="KW-1185">Reference proteome</keyword>
<keyword evidence="2" id="KW-0732">Signal</keyword>
<dbReference type="Proteomes" id="UP000630615">
    <property type="component" value="Unassembled WGS sequence"/>
</dbReference>
<comment type="caution">
    <text evidence="3">The sequence shown here is derived from an EMBL/GenBank/DDBJ whole genome shotgun (WGS) entry which is preliminary data.</text>
</comment>
<evidence type="ECO:0000313" key="3">
    <source>
        <dbReference type="EMBL" id="GGC92716.1"/>
    </source>
</evidence>
<evidence type="ECO:0000256" key="1">
    <source>
        <dbReference type="SAM" id="MobiDB-lite"/>
    </source>
</evidence>
<dbReference type="RefSeq" id="WP_088270113.1">
    <property type="nucleotide sequence ID" value="NZ_BMKI01000004.1"/>
</dbReference>
<evidence type="ECO:0008006" key="5">
    <source>
        <dbReference type="Google" id="ProtNLM"/>
    </source>
</evidence>
<proteinExistence type="predicted"/>
<feature type="compositionally biased region" description="Basic and acidic residues" evidence="1">
    <location>
        <begin position="205"/>
        <end position="232"/>
    </location>
</feature>
<name>A0ABQ1P7L4_9ENTE</name>
<evidence type="ECO:0000256" key="2">
    <source>
        <dbReference type="SAM" id="SignalP"/>
    </source>
</evidence>
<organism evidence="3 4">
    <name type="scientific">Enterococcus wangshanyuanii</name>
    <dbReference type="NCBI Taxonomy" id="2005703"/>
    <lineage>
        <taxon>Bacteria</taxon>
        <taxon>Bacillati</taxon>
        <taxon>Bacillota</taxon>
        <taxon>Bacilli</taxon>
        <taxon>Lactobacillales</taxon>
        <taxon>Enterococcaceae</taxon>
        <taxon>Enterococcus</taxon>
    </lineage>
</organism>